<evidence type="ECO:0000313" key="2">
    <source>
        <dbReference type="EMBL" id="QCT19768.1"/>
    </source>
</evidence>
<dbReference type="RefSeq" id="WP_138095645.1">
    <property type="nucleotide sequence ID" value="NZ_CP040428.1"/>
</dbReference>
<proteinExistence type="predicted"/>
<protein>
    <submittedName>
        <fullName evidence="2">Uncharacterized protein</fullName>
    </submittedName>
</protein>
<dbReference type="KEGG" id="izh:FEM41_08940"/>
<reference evidence="2 3" key="1">
    <citation type="submission" date="2019-05" db="EMBL/GenBank/DDBJ databases">
        <title>Complete genome sequence of Izhakiella calystegiae KSNA2, an endophyte isolated from beach morning glory (Calystegia soldanella).</title>
        <authorList>
            <person name="Jiang L."/>
            <person name="Jeong J.C."/>
            <person name="Kim C.Y."/>
            <person name="Kim D.H."/>
            <person name="Kim S.W."/>
            <person name="Lee j."/>
        </authorList>
    </citation>
    <scope>NUCLEOTIDE SEQUENCE [LARGE SCALE GENOMIC DNA]</scope>
    <source>
        <strain evidence="2 3">KSNA2</strain>
    </source>
</reference>
<feature type="region of interest" description="Disordered" evidence="1">
    <location>
        <begin position="15"/>
        <end position="36"/>
    </location>
</feature>
<name>A0A4P8YJ56_9ENTR</name>
<evidence type="ECO:0000256" key="1">
    <source>
        <dbReference type="SAM" id="MobiDB-lite"/>
    </source>
</evidence>
<sequence>MPLTVKRLNRVCWGGGGPTARPPGQVLEHPEPDLPPVAHHPTVEAMCRDRFDLLYEAQAMLRA</sequence>
<dbReference type="AlphaFoldDB" id="A0A4P8YJ56"/>
<evidence type="ECO:0000313" key="3">
    <source>
        <dbReference type="Proteomes" id="UP000302163"/>
    </source>
</evidence>
<accession>A0A4P8YJ56</accession>
<dbReference type="Proteomes" id="UP000302163">
    <property type="component" value="Chromosome"/>
</dbReference>
<keyword evidence="3" id="KW-1185">Reference proteome</keyword>
<organism evidence="2 3">
    <name type="scientific">Jejubacter calystegiae</name>
    <dbReference type="NCBI Taxonomy" id="2579935"/>
    <lineage>
        <taxon>Bacteria</taxon>
        <taxon>Pseudomonadati</taxon>
        <taxon>Pseudomonadota</taxon>
        <taxon>Gammaproteobacteria</taxon>
        <taxon>Enterobacterales</taxon>
        <taxon>Enterobacteriaceae</taxon>
        <taxon>Jejubacter</taxon>
    </lineage>
</organism>
<dbReference type="EMBL" id="CP040428">
    <property type="protein sequence ID" value="QCT19768.1"/>
    <property type="molecule type" value="Genomic_DNA"/>
</dbReference>
<gene>
    <name evidence="2" type="ORF">FEM41_08940</name>
</gene>